<evidence type="ECO:0000256" key="4">
    <source>
        <dbReference type="ARBA" id="ARBA00011967"/>
    </source>
</evidence>
<evidence type="ECO:0000256" key="13">
    <source>
        <dbReference type="ARBA" id="ARBA00044727"/>
    </source>
</evidence>
<feature type="region of interest" description="Disordered" evidence="15">
    <location>
        <begin position="494"/>
        <end position="534"/>
    </location>
</feature>
<evidence type="ECO:0000313" key="17">
    <source>
        <dbReference type="EMBL" id="KAJ9138268.1"/>
    </source>
</evidence>
<evidence type="ECO:0000313" key="18">
    <source>
        <dbReference type="Proteomes" id="UP001174691"/>
    </source>
</evidence>
<feature type="transmembrane region" description="Helical" evidence="16">
    <location>
        <begin position="450"/>
        <end position="472"/>
    </location>
</feature>
<comment type="catalytic activity">
    <reaction evidence="14">
        <text>an alpha-D-Glc-(1-&gt;3)-alpha-D-Glc-(1-&gt;3)-alpha-D-Man-(1-&gt;2)-alpha-D-Man-(1-&gt;2)-alpha-D-Man-(1-&gt;3)-[alpha-D-Man-(1-&gt;2)-alpha-D-Man-(1-&gt;3)-[alpha-D-Man-(1-&gt;2)-alpha-D-Man-(1-&gt;6)]-alpha-D-Man-(1-&gt;6)]-beta-D-Man-(1-&gt;4)-beta-D-GlcNAc-(1-&gt;4)-alpha-D-GlcNAc-diphospho-di-trans,poly-cis-dolichol + a di-trans,poly-cis-dolichyl beta-D-glucosyl phosphate = a alpha-D-Glc-(1-&gt;2)-alpha-D-Glc-(1-&gt;3)-alpha-D-Glc-(1-&gt;3)-alpha-D-Man-(1-&gt;2)-alpha-D-Man-(1-&gt;2)-alpha-D-Man-(1-&gt;3)-[alpha-D-Man-(1-&gt;2)-alpha-D-Man-(1-&gt;3)-[alpha-D-Man-(1-&gt;2)-alpha-D-Man-(1-&gt;6)]-alpha-D-Man-(1-&gt;6)]-beta-D-Man-(1-&gt;4)-beta-D-GlcNAc-(1-&gt;4)-alpha-D-GlcNAc-diphospho-di-trans,poly-cis-dolichol + a di-trans,poly-cis-dolichyl phosphate + H(+)</text>
        <dbReference type="Rhea" id="RHEA:29543"/>
        <dbReference type="Rhea" id="RHEA-COMP:19498"/>
        <dbReference type="Rhea" id="RHEA-COMP:19502"/>
        <dbReference type="Rhea" id="RHEA-COMP:19512"/>
        <dbReference type="Rhea" id="RHEA-COMP:19522"/>
        <dbReference type="ChEBI" id="CHEBI:15378"/>
        <dbReference type="ChEBI" id="CHEBI:57525"/>
        <dbReference type="ChEBI" id="CHEBI:57683"/>
        <dbReference type="ChEBI" id="CHEBI:132522"/>
        <dbReference type="ChEBI" id="CHEBI:132523"/>
        <dbReference type="EC" id="2.4.1.256"/>
    </reaction>
    <physiologicalReaction direction="left-to-right" evidence="14">
        <dbReference type="Rhea" id="RHEA:29544"/>
    </physiologicalReaction>
</comment>
<comment type="caution">
    <text evidence="17">The sequence shown here is derived from an EMBL/GenBank/DDBJ whole genome shotgun (WGS) entry which is preliminary data.</text>
</comment>
<evidence type="ECO:0000256" key="12">
    <source>
        <dbReference type="ARBA" id="ARBA00032069"/>
    </source>
</evidence>
<evidence type="ECO:0000256" key="15">
    <source>
        <dbReference type="SAM" id="MobiDB-lite"/>
    </source>
</evidence>
<feature type="transmembrane region" description="Helical" evidence="16">
    <location>
        <begin position="159"/>
        <end position="185"/>
    </location>
</feature>
<dbReference type="InterPro" id="IPR016900">
    <property type="entry name" value="Alg10"/>
</dbReference>
<evidence type="ECO:0000256" key="7">
    <source>
        <dbReference type="ARBA" id="ARBA00022679"/>
    </source>
</evidence>
<evidence type="ECO:0000256" key="1">
    <source>
        <dbReference type="ARBA" id="ARBA00004477"/>
    </source>
</evidence>
<dbReference type="EC" id="2.4.1.256" evidence="4"/>
<evidence type="ECO:0000256" key="14">
    <source>
        <dbReference type="ARBA" id="ARBA00048064"/>
    </source>
</evidence>
<feature type="transmembrane region" description="Helical" evidence="16">
    <location>
        <begin position="606"/>
        <end position="627"/>
    </location>
</feature>
<keyword evidence="9" id="KW-0256">Endoplasmic reticulum</keyword>
<evidence type="ECO:0000256" key="5">
    <source>
        <dbReference type="ARBA" id="ARBA00018512"/>
    </source>
</evidence>
<evidence type="ECO:0000256" key="11">
    <source>
        <dbReference type="ARBA" id="ARBA00023136"/>
    </source>
</evidence>
<dbReference type="PANTHER" id="PTHR12989">
    <property type="entry name" value="ALPHA-1,2-GLUCOSYLTRANSFERASE ALG10"/>
    <property type="match status" value="1"/>
</dbReference>
<keyword evidence="10 16" id="KW-1133">Transmembrane helix</keyword>
<evidence type="ECO:0000256" key="16">
    <source>
        <dbReference type="SAM" id="Phobius"/>
    </source>
</evidence>
<keyword evidence="18" id="KW-1185">Reference proteome</keyword>
<keyword evidence="6" id="KW-0328">Glycosyltransferase</keyword>
<dbReference type="GO" id="GO:0106073">
    <property type="term" value="F:dolichyl pyrophosphate Glc2Man9GlcNAc2 alpha-1,2-glucosyltransferase activity"/>
    <property type="evidence" value="ECO:0007669"/>
    <property type="project" value="UniProtKB-EC"/>
</dbReference>
<evidence type="ECO:0000256" key="8">
    <source>
        <dbReference type="ARBA" id="ARBA00022692"/>
    </source>
</evidence>
<evidence type="ECO:0000256" key="9">
    <source>
        <dbReference type="ARBA" id="ARBA00022824"/>
    </source>
</evidence>
<proteinExistence type="inferred from homology"/>
<dbReference type="Proteomes" id="UP001174691">
    <property type="component" value="Unassembled WGS sequence"/>
</dbReference>
<dbReference type="GO" id="GO:0005789">
    <property type="term" value="C:endoplasmic reticulum membrane"/>
    <property type="evidence" value="ECO:0007669"/>
    <property type="project" value="UniProtKB-SubCell"/>
</dbReference>
<dbReference type="AlphaFoldDB" id="A0AA38R5X9"/>
<dbReference type="GO" id="GO:0006488">
    <property type="term" value="P:dolichol-linked oligosaccharide biosynthetic process"/>
    <property type="evidence" value="ECO:0007669"/>
    <property type="project" value="InterPro"/>
</dbReference>
<evidence type="ECO:0000256" key="2">
    <source>
        <dbReference type="ARBA" id="ARBA00004922"/>
    </source>
</evidence>
<gene>
    <name evidence="17" type="ORF">NKR19_g7916</name>
</gene>
<reference evidence="17" key="1">
    <citation type="submission" date="2022-07" db="EMBL/GenBank/DDBJ databases">
        <title>Fungi with potential for degradation of polypropylene.</title>
        <authorList>
            <person name="Gostincar C."/>
        </authorList>
    </citation>
    <scope>NUCLEOTIDE SEQUENCE</scope>
    <source>
        <strain evidence="17">EXF-13287</strain>
    </source>
</reference>
<comment type="similarity">
    <text evidence="3">Belongs to the ALG10 glucosyltransferase family.</text>
</comment>
<sequence>MGIMKLPVDSPVPETVILGLLQARRFLSGQSAWGFYLLAWFLGSPWLNRATQSASAPYLDEVFHIPQAQAYCEGKFGVWDDKITTPPGLYLLAALYHRVFRNSICSVYSLRRMNLLGVVLIHLVASRCRQYIEASSREKARVSTTSSSSYAYHTGVNIALFPVLFFFSALFYTDVYSALFVLLAYQNHLVRLSDGKGVLSDIWTVCLGVSTLLMRQTNVFWVVVYMGGLEAVHVVKSLKPPAVEKPAFKSLGELTRFYACRYSVGDIHDPPLNLSSPVDWLFCGLSTAVAALCNPVKVLKQVWPYISVAAIFAGFVAWNGGVVLGDKSNHVATIHLAQMLYLWPLFAFFSAPVIIPSAISILSTTYERVAGPISGTPTPLSQAQASKPVSPSPTASLQILDFLISRAFNVCFFLCATVLAVVIVKYNTIIHPFTLADNRHYMFYVFRYTILRSQTVRFALVGAYIASAYLIWSRLAGSAPTEEDSRDTKYISRPFYSSKPVKPPQATKPGKPSTASTTDTNPDVKPDDTVSASSASPPTSAALLWLGTTALSLVSAPLVEPRYFILPWIFWRLLVPSWSTPPHPPARLQALPGVGWLNSLGRRIDLTAVLETAWFVAVNLVTFWIFLSRPYQWRSVDGRFLDQARWQRFMW</sequence>
<evidence type="ECO:0000256" key="10">
    <source>
        <dbReference type="ARBA" id="ARBA00022989"/>
    </source>
</evidence>
<feature type="transmembrane region" description="Helical" evidence="16">
    <location>
        <begin position="302"/>
        <end position="321"/>
    </location>
</feature>
<evidence type="ECO:0000256" key="6">
    <source>
        <dbReference type="ARBA" id="ARBA00022676"/>
    </source>
</evidence>
<comment type="subcellular location">
    <subcellularLocation>
        <location evidence="1">Endoplasmic reticulum membrane</location>
        <topology evidence="1">Multi-pass membrane protein</topology>
    </subcellularLocation>
</comment>
<comment type="pathway">
    <text evidence="2">Protein modification; protein glycosylation.</text>
</comment>
<protein>
    <recommendedName>
        <fullName evidence="5">Dol-P-Glc:Glc(2)Man(9)GlcNAc(2)-PP-Dol alpha-1,2-glucosyltransferase</fullName>
        <ecNumber evidence="4">2.4.1.256</ecNumber>
    </recommendedName>
    <alternativeName>
        <fullName evidence="12">Asparagine-linked glycosylation protein 10</fullName>
    </alternativeName>
</protein>
<accession>A0AA38R5X9</accession>
<keyword evidence="8 16" id="KW-0812">Transmembrane</keyword>
<comment type="function">
    <text evidence="13">Dol-P-Glc:Glc(2)Man(9)GlcNAc(2)-PP-Dol alpha-1,2-glucosyltransferase that operates in the biosynthetic pathway of dolichol-linked oligosaccharides, the glycan precursors employed in protein asparagine (N)-glycosylation. The assembly of dolichol-linked oligosaccharides begins on the cytosolic side of the endoplasmic reticulum membrane and finishes in its lumen. The sequential addition of sugars to dolichol pyrophosphate produces dolichol-linked oligosaccharides containing fourteen sugars, including two GlcNAcs, nine mannoses and three glucoses. Once assembled, the oligosaccharide is transferred from the lipid to nascent proteins by oligosaccharyltransferases. In the lumen of the endoplasmic reticulum, adds the third and last glucose residue from dolichyl phosphate glucose (Dol-P-Glc) onto the lipid-linked oligosaccharide intermediate Glc(2)Man(9)GlcNAc(2)-PP-Dol to produce Glc(3)Man(9)GlcNAc(2)-PP-Dol.</text>
</comment>
<feature type="transmembrane region" description="Helical" evidence="16">
    <location>
        <begin position="341"/>
        <end position="362"/>
    </location>
</feature>
<name>A0AA38R5X9_9PEZI</name>
<keyword evidence="7" id="KW-0808">Transferase</keyword>
<feature type="transmembrane region" description="Helical" evidence="16">
    <location>
        <begin position="407"/>
        <end position="430"/>
    </location>
</feature>
<evidence type="ECO:0000256" key="3">
    <source>
        <dbReference type="ARBA" id="ARBA00010600"/>
    </source>
</evidence>
<dbReference type="PANTHER" id="PTHR12989:SF10">
    <property type="entry name" value="DOL-P-GLC:GLC(2)MAN(9)GLCNAC(2)-PP-DOL ALPHA-1,2-GLUCOSYLTRANSFERASE-RELATED"/>
    <property type="match status" value="1"/>
</dbReference>
<dbReference type="Pfam" id="PF04922">
    <property type="entry name" value="DIE2_ALG10"/>
    <property type="match status" value="1"/>
</dbReference>
<organism evidence="17 18">
    <name type="scientific">Coniochaeta hoffmannii</name>
    <dbReference type="NCBI Taxonomy" id="91930"/>
    <lineage>
        <taxon>Eukaryota</taxon>
        <taxon>Fungi</taxon>
        <taxon>Dikarya</taxon>
        <taxon>Ascomycota</taxon>
        <taxon>Pezizomycotina</taxon>
        <taxon>Sordariomycetes</taxon>
        <taxon>Sordariomycetidae</taxon>
        <taxon>Coniochaetales</taxon>
        <taxon>Coniochaetaceae</taxon>
        <taxon>Coniochaeta</taxon>
    </lineage>
</organism>
<keyword evidence="11 16" id="KW-0472">Membrane</keyword>
<dbReference type="EMBL" id="JANBVN010000148">
    <property type="protein sequence ID" value="KAJ9138268.1"/>
    <property type="molecule type" value="Genomic_DNA"/>
</dbReference>